<gene>
    <name evidence="2" type="ORF">HIO71_12145</name>
</gene>
<dbReference type="InterPro" id="IPR032689">
    <property type="entry name" value="TraG-D_C"/>
</dbReference>
<name>A0A848N1I1_9FLAO</name>
<accession>A0A848N1I1</accession>
<evidence type="ECO:0000259" key="1">
    <source>
        <dbReference type="Pfam" id="PF12696"/>
    </source>
</evidence>
<proteinExistence type="predicted"/>
<dbReference type="AlphaFoldDB" id="A0A848N1I1"/>
<dbReference type="InterPro" id="IPR027417">
    <property type="entry name" value="P-loop_NTPase"/>
</dbReference>
<comment type="caution">
    <text evidence="2">The sequence shown here is derived from an EMBL/GenBank/DDBJ whole genome shotgun (WGS) entry which is preliminary data.</text>
</comment>
<dbReference type="EMBL" id="JABCJF010000006">
    <property type="protein sequence ID" value="NMR34937.1"/>
    <property type="molecule type" value="Genomic_DNA"/>
</dbReference>
<protein>
    <submittedName>
        <fullName evidence="2">Type IV secretory system conjugative DNA transfer family protein</fullName>
    </submittedName>
</protein>
<dbReference type="Gene3D" id="3.40.50.300">
    <property type="entry name" value="P-loop containing nucleotide triphosphate hydrolases"/>
    <property type="match status" value="1"/>
</dbReference>
<evidence type="ECO:0000313" key="2">
    <source>
        <dbReference type="EMBL" id="NMR34937.1"/>
    </source>
</evidence>
<reference evidence="2 3" key="1">
    <citation type="submission" date="2020-04" db="EMBL/GenBank/DDBJ databases">
        <title>Genome analysis and antimicrobial resistance characteristics of Chryseobacterium aquaticum isolated from farmed salmonids.</title>
        <authorList>
            <person name="Saticioglu I.B."/>
            <person name="Duman M."/>
            <person name="Altun S."/>
        </authorList>
    </citation>
    <scope>NUCLEOTIDE SEQUENCE [LARGE SCALE GENOMIC DNA]</scope>
    <source>
        <strain evidence="2 3">C-174</strain>
    </source>
</reference>
<dbReference type="CDD" id="cd01127">
    <property type="entry name" value="TrwB_TraG_TraD_VirD4"/>
    <property type="match status" value="1"/>
</dbReference>
<dbReference type="Pfam" id="PF12696">
    <property type="entry name" value="TraG-D_C"/>
    <property type="match status" value="1"/>
</dbReference>
<dbReference type="SUPFAM" id="SSF52540">
    <property type="entry name" value="P-loop containing nucleoside triphosphate hydrolases"/>
    <property type="match status" value="1"/>
</dbReference>
<dbReference type="Proteomes" id="UP000548067">
    <property type="component" value="Unassembled WGS sequence"/>
</dbReference>
<sequence length="82" mass="9372">MFISATIVSIALQRAFQKEQYRKPCYLFVDEFASFATADSYSIILSETRKYKLYLIALTQSVTQLPSELQNTILNNVSVKIV</sequence>
<feature type="domain" description="TraD/TraG TraM recognition site" evidence="1">
    <location>
        <begin position="24"/>
        <end position="82"/>
    </location>
</feature>
<organism evidence="2 3">
    <name type="scientific">Chryseobacterium aquaticum</name>
    <dbReference type="NCBI Taxonomy" id="452084"/>
    <lineage>
        <taxon>Bacteria</taxon>
        <taxon>Pseudomonadati</taxon>
        <taxon>Bacteroidota</taxon>
        <taxon>Flavobacteriia</taxon>
        <taxon>Flavobacteriales</taxon>
        <taxon>Weeksellaceae</taxon>
        <taxon>Chryseobacterium group</taxon>
        <taxon>Chryseobacterium</taxon>
    </lineage>
</organism>
<evidence type="ECO:0000313" key="3">
    <source>
        <dbReference type="Proteomes" id="UP000548067"/>
    </source>
</evidence>